<feature type="domain" description="POTRA" evidence="8">
    <location>
        <begin position="111"/>
        <end position="174"/>
    </location>
</feature>
<keyword evidence="4 7" id="KW-1133">Transmembrane helix</keyword>
<dbReference type="InterPro" id="IPR050487">
    <property type="entry name" value="FtsQ_DivIB"/>
</dbReference>
<evidence type="ECO:0000256" key="1">
    <source>
        <dbReference type="ARBA" id="ARBA00022475"/>
    </source>
</evidence>
<reference evidence="9" key="1">
    <citation type="submission" date="2016-10" db="EMBL/GenBank/DDBJ databases">
        <title>Sequence of Gallionella enrichment culture.</title>
        <authorList>
            <person name="Poehlein A."/>
            <person name="Muehling M."/>
            <person name="Daniel R."/>
        </authorList>
    </citation>
    <scope>NUCLEOTIDE SEQUENCE</scope>
</reference>
<dbReference type="Gene3D" id="3.10.20.310">
    <property type="entry name" value="membrane protein fhac"/>
    <property type="match status" value="1"/>
</dbReference>
<evidence type="ECO:0000256" key="3">
    <source>
        <dbReference type="ARBA" id="ARBA00022692"/>
    </source>
</evidence>
<keyword evidence="5" id="KW-0131">Cell cycle</keyword>
<evidence type="ECO:0000256" key="4">
    <source>
        <dbReference type="ARBA" id="ARBA00022989"/>
    </source>
</evidence>
<keyword evidence="7" id="KW-0472">Membrane</keyword>
<dbReference type="Pfam" id="PF08478">
    <property type="entry name" value="POTRA_1"/>
    <property type="match status" value="1"/>
</dbReference>
<comment type="caution">
    <text evidence="9">The sequence shown here is derived from an EMBL/GenBank/DDBJ whole genome shotgun (WGS) entry which is preliminary data.</text>
</comment>
<gene>
    <name evidence="9" type="primary">ftsQ_10</name>
    <name evidence="9" type="ORF">GALL_399510</name>
</gene>
<dbReference type="GO" id="GO:0005886">
    <property type="term" value="C:plasma membrane"/>
    <property type="evidence" value="ECO:0007669"/>
    <property type="project" value="TreeGrafter"/>
</dbReference>
<feature type="transmembrane region" description="Helical" evidence="7">
    <location>
        <begin position="82"/>
        <end position="107"/>
    </location>
</feature>
<accession>A0A1J5Q501</accession>
<sequence>MTPPLKPADDGIRTRVRPAADDPGPRPPGPSKESADSVAVTTYASRRRTPGMPVRPAVVSSRSAERFAERVSARRAVTRHHLYVGTTAILAAGLLSWLLLLSPVLALEPGKVVVKDPGTVVTVADVLSVVDARAGTPLPRLDTVALRDAILEVPGVRSAKVMRDWPHGLTITLVSREPVAAIPDPAGGFVLRDADGVQVGRAVTPPKGLPVVTIPAAATDTKRTLAAVLGVLDALPADLRSQVAAVQAASQDTVGMDLRDGAHVVWGSADQTALKIAVLKALRAAPTSAHAKVFDVSAPTLPITR</sequence>
<evidence type="ECO:0000256" key="2">
    <source>
        <dbReference type="ARBA" id="ARBA00022618"/>
    </source>
</evidence>
<keyword evidence="3 7" id="KW-0812">Transmembrane</keyword>
<organism evidence="9">
    <name type="scientific">mine drainage metagenome</name>
    <dbReference type="NCBI Taxonomy" id="410659"/>
    <lineage>
        <taxon>unclassified sequences</taxon>
        <taxon>metagenomes</taxon>
        <taxon>ecological metagenomes</taxon>
    </lineage>
</organism>
<dbReference type="AlphaFoldDB" id="A0A1J5Q501"/>
<dbReference type="PANTHER" id="PTHR37820">
    <property type="entry name" value="CELL DIVISION PROTEIN DIVIB"/>
    <property type="match status" value="1"/>
</dbReference>
<dbReference type="PANTHER" id="PTHR37820:SF1">
    <property type="entry name" value="CELL DIVISION PROTEIN FTSQ"/>
    <property type="match status" value="1"/>
</dbReference>
<keyword evidence="1" id="KW-1003">Cell membrane</keyword>
<feature type="region of interest" description="Disordered" evidence="6">
    <location>
        <begin position="1"/>
        <end position="57"/>
    </location>
</feature>
<feature type="compositionally biased region" description="Basic and acidic residues" evidence="6">
    <location>
        <begin position="7"/>
        <end position="24"/>
    </location>
</feature>
<evidence type="ECO:0000313" key="9">
    <source>
        <dbReference type="EMBL" id="OIQ78346.1"/>
    </source>
</evidence>
<evidence type="ECO:0000256" key="6">
    <source>
        <dbReference type="SAM" id="MobiDB-lite"/>
    </source>
</evidence>
<evidence type="ECO:0000256" key="7">
    <source>
        <dbReference type="SAM" id="Phobius"/>
    </source>
</evidence>
<keyword evidence="2 9" id="KW-0132">Cell division</keyword>
<proteinExistence type="predicted"/>
<evidence type="ECO:0000256" key="5">
    <source>
        <dbReference type="ARBA" id="ARBA00023306"/>
    </source>
</evidence>
<dbReference type="InterPro" id="IPR013685">
    <property type="entry name" value="POTRA_FtsQ_type"/>
</dbReference>
<name>A0A1J5Q501_9ZZZZ</name>
<evidence type="ECO:0000259" key="8">
    <source>
        <dbReference type="Pfam" id="PF08478"/>
    </source>
</evidence>
<dbReference type="EMBL" id="MLJW01001418">
    <property type="protein sequence ID" value="OIQ78346.1"/>
    <property type="molecule type" value="Genomic_DNA"/>
</dbReference>
<protein>
    <submittedName>
        <fullName evidence="9">Cell division protein FtsQ</fullName>
    </submittedName>
</protein>
<dbReference type="GO" id="GO:0051301">
    <property type="term" value="P:cell division"/>
    <property type="evidence" value="ECO:0007669"/>
    <property type="project" value="UniProtKB-KW"/>
</dbReference>